<sequence length="155" mass="17594">MMLQLERYSDGDVLRAVGRVIDGADSMPSVTMIKKEVKRKLNQVPEYQSLPEAPVNEAGRKRIHGMIDDLRSKWTKRPNKEKKPPSLDDVPKDVIEFARRAVPGIPDELIIKNVPAFKEGLACNMRMGNEYMRFWLDPNTGLVSMTVVMKRGAAR</sequence>
<evidence type="ECO:0000313" key="2">
    <source>
        <dbReference type="Proteomes" id="UP000238358"/>
    </source>
</evidence>
<proteinExistence type="predicted"/>
<dbReference type="AlphaFoldDB" id="A0A2S0M9H4"/>
<reference evidence="1 2" key="1">
    <citation type="journal article" date="2018" name="Genome Announc.">
        <title>Complete genomes of two Megasphaera elsdenii strains, NCIMB 702410 and ATCC 25940.</title>
        <authorList>
            <person name="Hatmaker E.A."/>
            <person name="O'Dell K."/>
            <person name="Riley L.A."/>
            <person name="Klingeman D.M."/>
            <person name="Guss A.M."/>
        </authorList>
    </citation>
    <scope>NUCLEOTIDE SEQUENCE [LARGE SCALE GENOMIC DNA]</scope>
    <source>
        <strain evidence="1 2">NCIMB702410</strain>
    </source>
</reference>
<protein>
    <submittedName>
        <fullName evidence="1">Uncharacterized protein</fullName>
    </submittedName>
</protein>
<name>A0A2S0M9H4_MEGEL</name>
<dbReference type="EMBL" id="CP027569">
    <property type="protein sequence ID" value="AVO28049.1"/>
    <property type="molecule type" value="Genomic_DNA"/>
</dbReference>
<evidence type="ECO:0000313" key="1">
    <source>
        <dbReference type="EMBL" id="AVO28049.1"/>
    </source>
</evidence>
<dbReference type="Proteomes" id="UP000238358">
    <property type="component" value="Chromosome"/>
</dbReference>
<accession>A0A2S0M9H4</accession>
<gene>
    <name evidence="1" type="ORF">C6Y28_10650</name>
</gene>
<organism evidence="1 2">
    <name type="scientific">Megasphaera elsdenii</name>
    <dbReference type="NCBI Taxonomy" id="907"/>
    <lineage>
        <taxon>Bacteria</taxon>
        <taxon>Bacillati</taxon>
        <taxon>Bacillota</taxon>
        <taxon>Negativicutes</taxon>
        <taxon>Veillonellales</taxon>
        <taxon>Veillonellaceae</taxon>
        <taxon>Megasphaera</taxon>
    </lineage>
</organism>